<dbReference type="RefSeq" id="WP_086444324.1">
    <property type="nucleotide sequence ID" value="NZ_CP147248.1"/>
</dbReference>
<dbReference type="SUPFAM" id="SSF143120">
    <property type="entry name" value="YefM-like"/>
    <property type="match status" value="1"/>
</dbReference>
<dbReference type="Proteomes" id="UP000195080">
    <property type="component" value="Chromosome"/>
</dbReference>
<evidence type="ECO:0000313" key="2">
    <source>
        <dbReference type="EMBL" id="WYJ85703.1"/>
    </source>
</evidence>
<comment type="similarity">
    <text evidence="1">Belongs to the phD/YefM antitoxin family.</text>
</comment>
<accession>A0ABZ2T2U5</accession>
<evidence type="ECO:0000256" key="1">
    <source>
        <dbReference type="ARBA" id="ARBA00009981"/>
    </source>
</evidence>
<name>A0ABZ2T2U5_9ENTE</name>
<evidence type="ECO:0000313" key="3">
    <source>
        <dbReference type="Proteomes" id="UP000195080"/>
    </source>
</evidence>
<dbReference type="InterPro" id="IPR036165">
    <property type="entry name" value="YefM-like_sf"/>
</dbReference>
<keyword evidence="3" id="KW-1185">Reference proteome</keyword>
<sequence>MKNKVKKNIAFSVTDVKQSPMTIFETAKETNSGVYIYNRKKVAGVMLSVEQYEALIKKKKAEQGQEIKITELNQEIRQNIAFGSLISTKNLDDQLVSLGFITRKIEEDDYSEMMNELNETGKIEYQLQKKEDRTNIFAEVIGEQSNQSHLSDKIIVKKIHLRMD</sequence>
<protein>
    <recommendedName>
        <fullName evidence="4">Prevent-host-death protein</fullName>
    </recommendedName>
</protein>
<reference evidence="3" key="1">
    <citation type="submission" date="2017-05" db="EMBL/GenBank/DDBJ databases">
        <title>The Genome Sequence of EEnterococcus faecalis 9F2_4866.</title>
        <authorList>
            <consortium name="The Broad Institute Genomics Platform"/>
            <consortium name="The Broad Institute Genomic Center for Infectious Diseases"/>
            <person name="Earl A."/>
            <person name="Manson A."/>
            <person name="Schwartman J."/>
            <person name="Gilmore M."/>
            <person name="Abouelleil A."/>
            <person name="Cao P."/>
            <person name="Chapman S."/>
            <person name="Cusick C."/>
            <person name="Shea T."/>
            <person name="Young S."/>
            <person name="Neafsey D."/>
            <person name="Nusbaum C."/>
            <person name="Birren B."/>
        </authorList>
    </citation>
    <scope>NUCLEOTIDE SEQUENCE [LARGE SCALE GENOMIC DNA]</scope>
    <source>
        <strain evidence="3">12C11_DIV0727</strain>
    </source>
</reference>
<gene>
    <name evidence="2" type="ORF">A5866_000780</name>
</gene>
<evidence type="ECO:0008006" key="4">
    <source>
        <dbReference type="Google" id="ProtNLM"/>
    </source>
</evidence>
<dbReference type="EMBL" id="CP147248">
    <property type="protein sequence ID" value="WYJ85703.1"/>
    <property type="molecule type" value="Genomic_DNA"/>
</dbReference>
<organism evidence="2 3">
    <name type="scientific">Candidatus Enterococcus lemimoniae</name>
    <dbReference type="NCBI Taxonomy" id="1834167"/>
    <lineage>
        <taxon>Bacteria</taxon>
        <taxon>Bacillati</taxon>
        <taxon>Bacillota</taxon>
        <taxon>Bacilli</taxon>
        <taxon>Lactobacillales</taxon>
        <taxon>Enterococcaceae</taxon>
        <taxon>Enterococcus</taxon>
    </lineage>
</organism>
<proteinExistence type="inferred from homology"/>